<evidence type="ECO:0000256" key="1">
    <source>
        <dbReference type="SAM" id="MobiDB-lite"/>
    </source>
</evidence>
<organism evidence="2 3">
    <name type="scientific">Ensete ventricosum</name>
    <name type="common">Abyssinian banana</name>
    <name type="synonym">Musa ensete</name>
    <dbReference type="NCBI Taxonomy" id="4639"/>
    <lineage>
        <taxon>Eukaryota</taxon>
        <taxon>Viridiplantae</taxon>
        <taxon>Streptophyta</taxon>
        <taxon>Embryophyta</taxon>
        <taxon>Tracheophyta</taxon>
        <taxon>Spermatophyta</taxon>
        <taxon>Magnoliopsida</taxon>
        <taxon>Liliopsida</taxon>
        <taxon>Zingiberales</taxon>
        <taxon>Musaceae</taxon>
        <taxon>Ensete</taxon>
    </lineage>
</organism>
<reference evidence="2 3" key="1">
    <citation type="submission" date="2022-12" db="EMBL/GenBank/DDBJ databases">
        <title>Chromosome-scale assembly of the Ensete ventricosum genome.</title>
        <authorList>
            <person name="Dussert Y."/>
            <person name="Stocks J."/>
            <person name="Wendawek A."/>
            <person name="Woldeyes F."/>
            <person name="Nichols R.A."/>
            <person name="Borrell J.S."/>
        </authorList>
    </citation>
    <scope>NUCLEOTIDE SEQUENCE [LARGE SCALE GENOMIC DNA]</scope>
    <source>
        <strain evidence="3">cv. Maze</strain>
        <tissue evidence="2">Seeds</tissue>
    </source>
</reference>
<proteinExistence type="predicted"/>
<protein>
    <submittedName>
        <fullName evidence="2">Uncharacterized protein</fullName>
    </submittedName>
</protein>
<gene>
    <name evidence="2" type="ORF">OPV22_019507</name>
</gene>
<sequence length="140" mass="15073">MGSHRRLPRASWPPSHSPQSGVVLSGNPIPSEEKALEQEPEILLGCAAALPLFPQPLTVGASLPVRPLHQGQDSLQRPPPPPAAAPPGRRVGRLSEVGERFDKVHIWPALGLVEGHCGLCQELGFAEEQTQLSDAHFRLL</sequence>
<comment type="caution">
    <text evidence="2">The sequence shown here is derived from an EMBL/GenBank/DDBJ whole genome shotgun (WGS) entry which is preliminary data.</text>
</comment>
<dbReference type="EMBL" id="JAQQAF010000006">
    <property type="protein sequence ID" value="KAJ8475780.1"/>
    <property type="molecule type" value="Genomic_DNA"/>
</dbReference>
<name>A0AAV8QL11_ENSVE</name>
<dbReference type="Proteomes" id="UP001222027">
    <property type="component" value="Unassembled WGS sequence"/>
</dbReference>
<evidence type="ECO:0000313" key="2">
    <source>
        <dbReference type="EMBL" id="KAJ8475780.1"/>
    </source>
</evidence>
<accession>A0AAV8QL11</accession>
<feature type="region of interest" description="Disordered" evidence="1">
    <location>
        <begin position="1"/>
        <end position="36"/>
    </location>
</feature>
<dbReference type="AlphaFoldDB" id="A0AAV8QL11"/>
<keyword evidence="3" id="KW-1185">Reference proteome</keyword>
<feature type="region of interest" description="Disordered" evidence="1">
    <location>
        <begin position="62"/>
        <end position="90"/>
    </location>
</feature>
<evidence type="ECO:0000313" key="3">
    <source>
        <dbReference type="Proteomes" id="UP001222027"/>
    </source>
</evidence>